<dbReference type="SUPFAM" id="SSF49313">
    <property type="entry name" value="Cadherin-like"/>
    <property type="match status" value="1"/>
</dbReference>
<proteinExistence type="predicted"/>
<feature type="non-terminal residue" evidence="3">
    <location>
        <position position="130"/>
    </location>
</feature>
<gene>
    <name evidence="3" type="primary">ORF30512</name>
</gene>
<dbReference type="Pfam" id="PF00028">
    <property type="entry name" value="Cadherin"/>
    <property type="match status" value="1"/>
</dbReference>
<name>A0A0B6YMW2_9EUPU</name>
<dbReference type="EMBL" id="HACG01010704">
    <property type="protein sequence ID" value="CEK57569.1"/>
    <property type="molecule type" value="Transcribed_RNA"/>
</dbReference>
<dbReference type="GO" id="GO:0016020">
    <property type="term" value="C:membrane"/>
    <property type="evidence" value="ECO:0007669"/>
    <property type="project" value="InterPro"/>
</dbReference>
<feature type="domain" description="Cadherin" evidence="2">
    <location>
        <begin position="48"/>
        <end position="129"/>
    </location>
</feature>
<protein>
    <recommendedName>
        <fullName evidence="2">Cadherin domain-containing protein</fullName>
    </recommendedName>
</protein>
<sequence length="130" mass="13656">MITATSDLCSVTEPSYILTITISDGKNTIDDFKIIVTISNMNTPPAIQNLPSAVYIPEDALGGSKVYQLSVTDSTTSTSSLTQTCSTSLSADSSKFSLDSASSTITLNGTNVLDYESKNTYTITCSVSDG</sequence>
<keyword evidence="1" id="KW-0106">Calcium</keyword>
<accession>A0A0B6YMW2</accession>
<reference evidence="3" key="1">
    <citation type="submission" date="2014-12" db="EMBL/GenBank/DDBJ databases">
        <title>Insight into the proteome of Arion vulgaris.</title>
        <authorList>
            <person name="Aradska J."/>
            <person name="Bulat T."/>
            <person name="Smidak R."/>
            <person name="Sarate P."/>
            <person name="Gangsoo J."/>
            <person name="Sialana F."/>
            <person name="Bilban M."/>
            <person name="Lubec G."/>
        </authorList>
    </citation>
    <scope>NUCLEOTIDE SEQUENCE</scope>
    <source>
        <tissue evidence="3">Skin</tissue>
    </source>
</reference>
<dbReference type="GO" id="GO:0007156">
    <property type="term" value="P:homophilic cell adhesion via plasma membrane adhesion molecules"/>
    <property type="evidence" value="ECO:0007669"/>
    <property type="project" value="InterPro"/>
</dbReference>
<dbReference type="InterPro" id="IPR015919">
    <property type="entry name" value="Cadherin-like_sf"/>
</dbReference>
<evidence type="ECO:0000256" key="1">
    <source>
        <dbReference type="PROSITE-ProRule" id="PRU00043"/>
    </source>
</evidence>
<organism evidence="3">
    <name type="scientific">Arion vulgaris</name>
    <dbReference type="NCBI Taxonomy" id="1028688"/>
    <lineage>
        <taxon>Eukaryota</taxon>
        <taxon>Metazoa</taxon>
        <taxon>Spiralia</taxon>
        <taxon>Lophotrochozoa</taxon>
        <taxon>Mollusca</taxon>
        <taxon>Gastropoda</taxon>
        <taxon>Heterobranchia</taxon>
        <taxon>Euthyneura</taxon>
        <taxon>Panpulmonata</taxon>
        <taxon>Eupulmonata</taxon>
        <taxon>Stylommatophora</taxon>
        <taxon>Helicina</taxon>
        <taxon>Arionoidea</taxon>
        <taxon>Arionidae</taxon>
        <taxon>Arion</taxon>
    </lineage>
</organism>
<dbReference type="PROSITE" id="PS50268">
    <property type="entry name" value="CADHERIN_2"/>
    <property type="match status" value="1"/>
</dbReference>
<dbReference type="Gene3D" id="2.60.40.60">
    <property type="entry name" value="Cadherins"/>
    <property type="match status" value="1"/>
</dbReference>
<evidence type="ECO:0000313" key="3">
    <source>
        <dbReference type="EMBL" id="CEK57569.1"/>
    </source>
</evidence>
<dbReference type="AlphaFoldDB" id="A0A0B6YMW2"/>
<evidence type="ECO:0000259" key="2">
    <source>
        <dbReference type="PROSITE" id="PS50268"/>
    </source>
</evidence>
<dbReference type="GO" id="GO:0005509">
    <property type="term" value="F:calcium ion binding"/>
    <property type="evidence" value="ECO:0007669"/>
    <property type="project" value="UniProtKB-UniRule"/>
</dbReference>
<dbReference type="InterPro" id="IPR002126">
    <property type="entry name" value="Cadherin-like_dom"/>
</dbReference>